<dbReference type="VEuPathDB" id="FungiDB:BTJ68_07744"/>
<accession>A0A3M6XRR5</accession>
<gene>
    <name evidence="1" type="ORF">D0867_14260</name>
</gene>
<feature type="non-terminal residue" evidence="1">
    <location>
        <position position="338"/>
    </location>
</feature>
<organism evidence="1 2">
    <name type="scientific">Hortaea werneckii</name>
    <name type="common">Black yeast</name>
    <name type="synonym">Cladosporium werneckii</name>
    <dbReference type="NCBI Taxonomy" id="91943"/>
    <lineage>
        <taxon>Eukaryota</taxon>
        <taxon>Fungi</taxon>
        <taxon>Dikarya</taxon>
        <taxon>Ascomycota</taxon>
        <taxon>Pezizomycotina</taxon>
        <taxon>Dothideomycetes</taxon>
        <taxon>Dothideomycetidae</taxon>
        <taxon>Mycosphaerellales</taxon>
        <taxon>Teratosphaeriaceae</taxon>
        <taxon>Hortaea</taxon>
    </lineage>
</organism>
<dbReference type="Proteomes" id="UP000271337">
    <property type="component" value="Unassembled WGS sequence"/>
</dbReference>
<comment type="caution">
    <text evidence="1">The sequence shown here is derived from an EMBL/GenBank/DDBJ whole genome shotgun (WGS) entry which is preliminary data.</text>
</comment>
<reference evidence="1 2" key="1">
    <citation type="journal article" date="2018" name="BMC Genomics">
        <title>Genomic evidence for intraspecific hybridization in a clonal and extremely halotolerant yeast.</title>
        <authorList>
            <person name="Gostincar C."/>
            <person name="Stajich J.E."/>
            <person name="Zupancic J."/>
            <person name="Zalar P."/>
            <person name="Gunde-Cimerman N."/>
        </authorList>
    </citation>
    <scope>NUCLEOTIDE SEQUENCE [LARGE SCALE GENOMIC DNA]</scope>
    <source>
        <strain evidence="1 2">EXF-6669</strain>
    </source>
</reference>
<protein>
    <submittedName>
        <fullName evidence="1">Uncharacterized protein</fullName>
    </submittedName>
</protein>
<evidence type="ECO:0000313" key="1">
    <source>
        <dbReference type="EMBL" id="RMX93288.1"/>
    </source>
</evidence>
<sequence length="338" mass="36296">MELLNVSVASNFLDMEHVLPYRIQEDCYTEAEEEDIAPYEAILKAVAESQLEPNAAVKQITDLLADHAAQEERKLANRGDDSSLTPINTDMLSVTIGSTASCFPPSHPAQERLLRTLSAFLSLGVQRTVEMVRRREARKAKQQQRGRNFSYFCASSRSVTRDGLALGQGLEDGALDLVGVLVETHVLQHHDGREEQGGRDPLAGLAGDQLDRLHDTVHDDVLNAGVFTLGVLSDQDRVYVVVWGLVALDALAGSHVGEQVEGTAEGQVQGDVTLADGGGEGAFEGDEVAVDGFHGLGWDALLAVDEDGRDVDRLPLDGGIGGAEDVLDGLGDLVERHT</sequence>
<dbReference type="OrthoDB" id="3912320at2759"/>
<name>A0A3M6XRR5_HORWE</name>
<proteinExistence type="predicted"/>
<dbReference type="EMBL" id="QWIL01002629">
    <property type="protein sequence ID" value="RMX93288.1"/>
    <property type="molecule type" value="Genomic_DNA"/>
</dbReference>
<evidence type="ECO:0000313" key="2">
    <source>
        <dbReference type="Proteomes" id="UP000271337"/>
    </source>
</evidence>
<dbReference type="AlphaFoldDB" id="A0A3M6XRR5"/>